<reference evidence="2" key="1">
    <citation type="submission" date="2007-10" db="EMBL/GenBank/DDBJ databases">
        <title>Complete sequence of chromosome of Desulforudis audaxviator MP104C.</title>
        <authorList>
            <person name="Copeland A."/>
            <person name="Lucas S."/>
            <person name="Lapidus A."/>
            <person name="Barry K."/>
            <person name="Glavina del Rio T."/>
            <person name="Dalin E."/>
            <person name="Tice H."/>
            <person name="Bruce D."/>
            <person name="Pitluck S."/>
            <person name="Lowry S.R."/>
            <person name="Larimer F."/>
            <person name="Land M.L."/>
            <person name="Hauser L."/>
            <person name="Kyrpides N."/>
            <person name="Ivanova N.N."/>
            <person name="Richardson P."/>
        </authorList>
    </citation>
    <scope>NUCLEOTIDE SEQUENCE [LARGE SCALE GENOMIC DNA]</scope>
    <source>
        <strain evidence="2">MP104C</strain>
    </source>
</reference>
<dbReference type="AlphaFoldDB" id="B1I285"/>
<dbReference type="KEGG" id="dau:Daud_0571"/>
<name>B1I285_DESAP</name>
<gene>
    <name evidence="1" type="ordered locus">Daud_0571</name>
</gene>
<dbReference type="HOGENOM" id="CLU_1728409_0_0_9"/>
<sequence>MSRLDYPVFSVPSLEAFLARLTPEIEAVDHHWLIETVGLSEKEAGPLIAGLCILGFAEPNGRLTAEGRLLAASDTRGTAFGRACARVYAEMLDSLLQHEEFHTDHVHQFLSQRGIKHMKERQKTALVFRFLVLNSDREDLIRRYSTKKCFA</sequence>
<dbReference type="Proteomes" id="UP000008544">
    <property type="component" value="Chromosome"/>
</dbReference>
<proteinExistence type="predicted"/>
<evidence type="ECO:0000313" key="1">
    <source>
        <dbReference type="EMBL" id="ACA59112.1"/>
    </source>
</evidence>
<dbReference type="EMBL" id="CP000860">
    <property type="protein sequence ID" value="ACA59112.1"/>
    <property type="molecule type" value="Genomic_DNA"/>
</dbReference>
<accession>B1I285</accession>
<dbReference type="RefSeq" id="WP_012301701.1">
    <property type="nucleotide sequence ID" value="NC_010424.1"/>
</dbReference>
<protein>
    <submittedName>
        <fullName evidence="1">Uncharacterized protein</fullName>
    </submittedName>
</protein>
<organism evidence="1 2">
    <name type="scientific">Desulforudis audaxviator (strain MP104C)</name>
    <dbReference type="NCBI Taxonomy" id="477974"/>
    <lineage>
        <taxon>Bacteria</taxon>
        <taxon>Bacillati</taxon>
        <taxon>Bacillota</taxon>
        <taxon>Clostridia</taxon>
        <taxon>Thermoanaerobacterales</taxon>
        <taxon>Candidatus Desulforudaceae</taxon>
        <taxon>Candidatus Desulforudis</taxon>
    </lineage>
</organism>
<evidence type="ECO:0000313" key="2">
    <source>
        <dbReference type="Proteomes" id="UP000008544"/>
    </source>
</evidence>
<reference evidence="1 2" key="2">
    <citation type="journal article" date="2008" name="Science">
        <title>Environmental genomics reveals a single-species ecosystem deep within Earth.</title>
        <authorList>
            <person name="Chivian D."/>
            <person name="Brodie E.L."/>
            <person name="Alm E.J."/>
            <person name="Culley D.E."/>
            <person name="Dehal P.S."/>
            <person name="Desantis T.Z."/>
            <person name="Gihring T.M."/>
            <person name="Lapidus A."/>
            <person name="Lin L.H."/>
            <person name="Lowry S.R."/>
            <person name="Moser D.P."/>
            <person name="Richardson P.M."/>
            <person name="Southam G."/>
            <person name="Wanger G."/>
            <person name="Pratt L.M."/>
            <person name="Andersen G.L."/>
            <person name="Hazen T.C."/>
            <person name="Brockman F.J."/>
            <person name="Arkin A.P."/>
            <person name="Onstott T.C."/>
        </authorList>
    </citation>
    <scope>NUCLEOTIDE SEQUENCE [LARGE SCALE GENOMIC DNA]</scope>
    <source>
        <strain evidence="1 2">MP104C</strain>
    </source>
</reference>
<keyword evidence="2" id="KW-1185">Reference proteome</keyword>